<dbReference type="AlphaFoldDB" id="A0A1J0AAT1"/>
<dbReference type="Pfam" id="PF00773">
    <property type="entry name" value="RNB"/>
    <property type="match status" value="1"/>
</dbReference>
<name>A0A1J0AAT1_9CYAN</name>
<dbReference type="InterPro" id="IPR003029">
    <property type="entry name" value="S1_domain"/>
</dbReference>
<dbReference type="Pfam" id="PF00575">
    <property type="entry name" value="S1"/>
    <property type="match status" value="1"/>
</dbReference>
<dbReference type="InterPro" id="IPR012340">
    <property type="entry name" value="NA-bd_OB-fold"/>
</dbReference>
<dbReference type="GO" id="GO:0003723">
    <property type="term" value="F:RNA binding"/>
    <property type="evidence" value="ECO:0007669"/>
    <property type="project" value="InterPro"/>
</dbReference>
<proteinExistence type="predicted"/>
<dbReference type="SUPFAM" id="SSF50249">
    <property type="entry name" value="Nucleic acid-binding proteins"/>
    <property type="match status" value="2"/>
</dbReference>
<dbReference type="Gene3D" id="2.40.50.140">
    <property type="entry name" value="Nucleic acid-binding proteins"/>
    <property type="match status" value="1"/>
</dbReference>
<dbReference type="PROSITE" id="PS50126">
    <property type="entry name" value="S1"/>
    <property type="match status" value="1"/>
</dbReference>
<sequence>MTPETLVDWYASQQGASFGLGDIIAPMTPPVPARSEWPSISLWVQVDANGGVGAYRIEPGWVRVDEAPPPELINDVSTWVLQTQKRPGLAFTEEPRLTLDEHPTGLAAAGDAGVAQGLAILANHLLARHMQALQLPGLFRVQAPPDAEAWERYRFLLTELGLTPPEELELATLLPLIQAHELAPLLQNLFLELLKPPTDSLQPGGHFGVGVEPYLHGVAAFERYADLFNQRVLWALFTQGKDRKSARSKETIDPRSSECHGRVDWPVLPTGLQEDLQNQAQQLLPQLQERERAHRQAREDYRHLVWLHRCDLTPGQTLRGLVVGVESYGSFVAIQHTPLQGLVHVTALKNDWYEFRPKQQALVGRKTNATFVVGAVMEVVVKGIDYYRQQVDLTLPPDMGDETHEPDASPADA</sequence>
<gene>
    <name evidence="2" type="primary">vacB-2</name>
    <name evidence="2" type="ORF">GlitD10_0707</name>
</gene>
<dbReference type="STRING" id="1188229.GlitD10_0707"/>
<dbReference type="SMART" id="SM00955">
    <property type="entry name" value="RNB"/>
    <property type="match status" value="1"/>
</dbReference>
<protein>
    <submittedName>
        <fullName evidence="2">Acetazolamide conferring resistance protein</fullName>
    </submittedName>
</protein>
<dbReference type="SMART" id="SM00316">
    <property type="entry name" value="S1"/>
    <property type="match status" value="1"/>
</dbReference>
<accession>A0A1J0AAT1</accession>
<dbReference type="EMBL" id="CP017675">
    <property type="protein sequence ID" value="APB33021.1"/>
    <property type="molecule type" value="Genomic_DNA"/>
</dbReference>
<feature type="domain" description="S1 motif" evidence="1">
    <location>
        <begin position="315"/>
        <end position="396"/>
    </location>
</feature>
<evidence type="ECO:0000259" key="1">
    <source>
        <dbReference type="PROSITE" id="PS50126"/>
    </source>
</evidence>
<evidence type="ECO:0000313" key="3">
    <source>
        <dbReference type="Proteomes" id="UP000180235"/>
    </source>
</evidence>
<dbReference type="InterPro" id="IPR001900">
    <property type="entry name" value="RNase_II/R"/>
</dbReference>
<dbReference type="KEGG" id="glt:GlitD10_0707"/>
<keyword evidence="3" id="KW-1185">Reference proteome</keyword>
<reference evidence="2 3" key="1">
    <citation type="submission" date="2016-10" db="EMBL/GenBank/DDBJ databases">
        <title>Description of Gloeomargarita lithophora gen. nov., sp. nov., a thylakoid-bearing basal-branching cyanobacterium with intracellular carbonates, and proposal for Gloeomargaritales ord. nov.</title>
        <authorList>
            <person name="Moreira D."/>
            <person name="Tavera R."/>
            <person name="Benzerara K."/>
            <person name="Skouri-Panet F."/>
            <person name="Couradeau E."/>
            <person name="Gerard E."/>
            <person name="Loussert C."/>
            <person name="Novelo E."/>
            <person name="Zivanovic Y."/>
            <person name="Lopez-Garcia P."/>
        </authorList>
    </citation>
    <scope>NUCLEOTIDE SEQUENCE [LARGE SCALE GENOMIC DNA]</scope>
    <source>
        <strain evidence="2 3">D10</strain>
    </source>
</reference>
<dbReference type="GO" id="GO:0004540">
    <property type="term" value="F:RNA nuclease activity"/>
    <property type="evidence" value="ECO:0007669"/>
    <property type="project" value="InterPro"/>
</dbReference>
<dbReference type="Proteomes" id="UP000180235">
    <property type="component" value="Chromosome"/>
</dbReference>
<evidence type="ECO:0000313" key="2">
    <source>
        <dbReference type="EMBL" id="APB33021.1"/>
    </source>
</evidence>
<organism evidence="2 3">
    <name type="scientific">Gloeomargarita lithophora Alchichica-D10</name>
    <dbReference type="NCBI Taxonomy" id="1188229"/>
    <lineage>
        <taxon>Bacteria</taxon>
        <taxon>Bacillati</taxon>
        <taxon>Cyanobacteriota</taxon>
        <taxon>Cyanophyceae</taxon>
        <taxon>Gloeomargaritales</taxon>
        <taxon>Gloeomargaritaceae</taxon>
        <taxon>Gloeomargarita</taxon>
    </lineage>
</organism>